<dbReference type="PANTHER" id="PTHR11360">
    <property type="entry name" value="MONOCARBOXYLATE TRANSPORTER"/>
    <property type="match status" value="1"/>
</dbReference>
<dbReference type="Gene3D" id="1.20.1250.20">
    <property type="entry name" value="MFS general substrate transporter like domains"/>
    <property type="match status" value="2"/>
</dbReference>
<keyword evidence="3" id="KW-1133">Transmembrane helix</keyword>
<feature type="transmembrane region" description="Helical" evidence="3">
    <location>
        <begin position="159"/>
        <end position="178"/>
    </location>
</feature>
<organism evidence="4 5">
    <name type="scientific">Trichophyton violaceum</name>
    <dbReference type="NCBI Taxonomy" id="34388"/>
    <lineage>
        <taxon>Eukaryota</taxon>
        <taxon>Fungi</taxon>
        <taxon>Dikarya</taxon>
        <taxon>Ascomycota</taxon>
        <taxon>Pezizomycotina</taxon>
        <taxon>Eurotiomycetes</taxon>
        <taxon>Eurotiomycetidae</taxon>
        <taxon>Onygenales</taxon>
        <taxon>Arthrodermataceae</taxon>
        <taxon>Trichophyton</taxon>
    </lineage>
</organism>
<dbReference type="InterPro" id="IPR050327">
    <property type="entry name" value="Proton-linked_MCT"/>
</dbReference>
<dbReference type="SUPFAM" id="SSF103473">
    <property type="entry name" value="MFS general substrate transporter"/>
    <property type="match status" value="1"/>
</dbReference>
<gene>
    <name evidence="4" type="ORF">A7D00_2201</name>
</gene>
<dbReference type="InterPro" id="IPR036259">
    <property type="entry name" value="MFS_trans_sf"/>
</dbReference>
<feature type="transmembrane region" description="Helical" evidence="3">
    <location>
        <begin position="80"/>
        <end position="103"/>
    </location>
</feature>
<dbReference type="GO" id="GO:0022857">
    <property type="term" value="F:transmembrane transporter activity"/>
    <property type="evidence" value="ECO:0007669"/>
    <property type="project" value="InterPro"/>
</dbReference>
<feature type="transmembrane region" description="Helical" evidence="3">
    <location>
        <begin position="427"/>
        <end position="446"/>
    </location>
</feature>
<feature type="transmembrane region" description="Helical" evidence="3">
    <location>
        <begin position="190"/>
        <end position="213"/>
    </location>
</feature>
<evidence type="ECO:0000256" key="2">
    <source>
        <dbReference type="ARBA" id="ARBA00006727"/>
    </source>
</evidence>
<dbReference type="PANTHER" id="PTHR11360:SF302">
    <property type="entry name" value="MAJOR FACILITATOR SUPERFAMILY (MFS) PROFILE DOMAIN-CONTAINING PROTEIN"/>
    <property type="match status" value="1"/>
</dbReference>
<reference evidence="4 5" key="1">
    <citation type="submission" date="2016-05" db="EMBL/GenBank/DDBJ databases">
        <title>Genome sequencing of Trichophyton violaceum CMCC(F)T3l isolated from hair.</title>
        <authorList>
            <person name="Zhan P."/>
            <person name="Tao Y."/>
            <person name="Liu W."/>
        </authorList>
    </citation>
    <scope>NUCLEOTIDE SEQUENCE [LARGE SCALE GENOMIC DNA]</scope>
    <source>
        <strain evidence="5">CMCC(F)T3l</strain>
    </source>
</reference>
<evidence type="ECO:0000256" key="3">
    <source>
        <dbReference type="SAM" id="Phobius"/>
    </source>
</evidence>
<dbReference type="GO" id="GO:0016020">
    <property type="term" value="C:membrane"/>
    <property type="evidence" value="ECO:0007669"/>
    <property type="project" value="UniProtKB-SubCell"/>
</dbReference>
<evidence type="ECO:0000313" key="4">
    <source>
        <dbReference type="EMBL" id="OAL74170.1"/>
    </source>
</evidence>
<comment type="similarity">
    <text evidence="2">Belongs to the major facilitator superfamily. Monocarboxylate porter (TC 2.A.1.13) family.</text>
</comment>
<evidence type="ECO:0000256" key="1">
    <source>
        <dbReference type="ARBA" id="ARBA00004141"/>
    </source>
</evidence>
<keyword evidence="3" id="KW-0812">Transmembrane</keyword>
<dbReference type="Pfam" id="PF07690">
    <property type="entry name" value="MFS_1"/>
    <property type="match status" value="1"/>
</dbReference>
<protein>
    <recommendedName>
        <fullName evidence="6">Major facilitator superfamily (MFS) profile domain-containing protein</fullName>
    </recommendedName>
</protein>
<dbReference type="OrthoDB" id="6499973at2759"/>
<evidence type="ECO:0008006" key="6">
    <source>
        <dbReference type="Google" id="ProtNLM"/>
    </source>
</evidence>
<comment type="caution">
    <text evidence="4">The sequence shown here is derived from an EMBL/GenBank/DDBJ whole genome shotgun (WGS) entry which is preliminary data.</text>
</comment>
<dbReference type="Proteomes" id="UP000243519">
    <property type="component" value="Unassembled WGS sequence"/>
</dbReference>
<keyword evidence="5" id="KW-1185">Reference proteome</keyword>
<dbReference type="InterPro" id="IPR011701">
    <property type="entry name" value="MFS"/>
</dbReference>
<feature type="transmembrane region" description="Helical" evidence="3">
    <location>
        <begin position="234"/>
        <end position="256"/>
    </location>
</feature>
<proteinExistence type="inferred from homology"/>
<feature type="transmembrane region" description="Helical" evidence="3">
    <location>
        <begin position="467"/>
        <end position="486"/>
    </location>
</feature>
<feature type="transmembrane region" description="Helical" evidence="3">
    <location>
        <begin position="262"/>
        <end position="281"/>
    </location>
</feature>
<keyword evidence="3" id="KW-0472">Membrane</keyword>
<comment type="subcellular location">
    <subcellularLocation>
        <location evidence="1">Membrane</location>
        <topology evidence="1">Multi-pass membrane protein</topology>
    </subcellularLocation>
</comment>
<sequence length="540" mass="57650">MVKHKATIRETYPAQQAALPLRTTAANSTMPNIQFPGAAISLQRGERRGHDHGAETAIEMRPADAPGGHEFAPTTRRRQFAVLICSFLAVAMTIGPNFSYGVFQEYYVTSTYSVLDPSEAQNRAAVALVGTLGAGLTWSGSIVINPLVSRVSGNANQKIATAGCCLMSASYALASLSQKVSESKQPHPTPYLLALYSTSGVLSLYLRTSYFYLIGWSCIRSVLNNRKAIPNPLGLLYGMGSSMVYFPILSVAPEYFDRHRGAAMGFILSGASIGGLVLSPLIRTLLGVIGVRWTLRAMALANLIITLPVAISAPPSRSMTRRSTLVNIRLAKKPVFILQSLAALLQASGNSVPMTFLPEFSTVIGFSVSFGAALLAVNNGINAVSRVLMGVTADKLGRQNTLVLGVAGSAASVWCLWLAAAVNGGKAAWLTFVVVYGILAAFNALFPTTITEIFGVHAYASVNGFLYFVRGLGALFGSPVAGFILGDSRVPSPGQETSTLLHDYRNLIWYDGGLLLVSSLCVIGVRGFDALEKRKWAWRA</sequence>
<feature type="transmembrane region" description="Helical" evidence="3">
    <location>
        <begin position="360"/>
        <end position="381"/>
    </location>
</feature>
<feature type="transmembrane region" description="Helical" evidence="3">
    <location>
        <begin position="293"/>
        <end position="313"/>
    </location>
</feature>
<name>A0A178FNT6_TRIVO</name>
<feature type="transmembrane region" description="Helical" evidence="3">
    <location>
        <begin position="123"/>
        <end position="147"/>
    </location>
</feature>
<dbReference type="AlphaFoldDB" id="A0A178FNT6"/>
<feature type="transmembrane region" description="Helical" evidence="3">
    <location>
        <begin position="506"/>
        <end position="525"/>
    </location>
</feature>
<accession>A0A178FNT6</accession>
<dbReference type="EMBL" id="LHPN01000002">
    <property type="protein sequence ID" value="OAL74170.1"/>
    <property type="molecule type" value="Genomic_DNA"/>
</dbReference>
<evidence type="ECO:0000313" key="5">
    <source>
        <dbReference type="Proteomes" id="UP000243519"/>
    </source>
</evidence>
<feature type="transmembrane region" description="Helical" evidence="3">
    <location>
        <begin position="402"/>
        <end position="421"/>
    </location>
</feature>